<organism evidence="3 4">
    <name type="scientific">Eptatretus burgeri</name>
    <name type="common">Inshore hagfish</name>
    <dbReference type="NCBI Taxonomy" id="7764"/>
    <lineage>
        <taxon>Eukaryota</taxon>
        <taxon>Metazoa</taxon>
        <taxon>Chordata</taxon>
        <taxon>Craniata</taxon>
        <taxon>Vertebrata</taxon>
        <taxon>Cyclostomata</taxon>
        <taxon>Myxini</taxon>
        <taxon>Myxiniformes</taxon>
        <taxon>Myxinidae</taxon>
        <taxon>Eptatretinae</taxon>
        <taxon>Eptatretus</taxon>
    </lineage>
</organism>
<dbReference type="GO" id="GO:0016491">
    <property type="term" value="F:oxidoreductase activity"/>
    <property type="evidence" value="ECO:0007669"/>
    <property type="project" value="InterPro"/>
</dbReference>
<proteinExistence type="predicted"/>
<dbReference type="InterPro" id="IPR008972">
    <property type="entry name" value="Cupredoxin"/>
</dbReference>
<accession>A0A8C4R0U6</accession>
<dbReference type="OMA" id="FTLEWGT"/>
<dbReference type="InterPro" id="IPR011706">
    <property type="entry name" value="Cu-oxidase_C"/>
</dbReference>
<dbReference type="PROSITE" id="PS00079">
    <property type="entry name" value="MULTICOPPER_OXIDASE1"/>
    <property type="match status" value="1"/>
</dbReference>
<dbReference type="Gene3D" id="2.60.40.420">
    <property type="entry name" value="Cupredoxins - blue copper proteins"/>
    <property type="match status" value="1"/>
</dbReference>
<evidence type="ECO:0000259" key="2">
    <source>
        <dbReference type="Pfam" id="PF07731"/>
    </source>
</evidence>
<keyword evidence="4" id="KW-1185">Reference proteome</keyword>
<name>A0A8C4R0U6_EPTBU</name>
<reference evidence="3" key="1">
    <citation type="submission" date="2025-08" db="UniProtKB">
        <authorList>
            <consortium name="Ensembl"/>
        </authorList>
    </citation>
    <scope>IDENTIFICATION</scope>
</reference>
<dbReference type="AlphaFoldDB" id="A0A8C4R0U6"/>
<dbReference type="Pfam" id="PF07731">
    <property type="entry name" value="Cu-oxidase_2"/>
    <property type="match status" value="1"/>
</dbReference>
<dbReference type="SUPFAM" id="SSF49503">
    <property type="entry name" value="Cupredoxins"/>
    <property type="match status" value="1"/>
</dbReference>
<reference evidence="3" key="2">
    <citation type="submission" date="2025-09" db="UniProtKB">
        <authorList>
            <consortium name="Ensembl"/>
        </authorList>
    </citation>
    <scope>IDENTIFICATION</scope>
</reference>
<dbReference type="Ensembl" id="ENSEBUT00000023039.1">
    <property type="protein sequence ID" value="ENSEBUP00000022463.1"/>
    <property type="gene ID" value="ENSEBUG00000013842.1"/>
</dbReference>
<feature type="domain" description="Plastocyanin-like" evidence="2">
    <location>
        <begin position="79"/>
        <end position="167"/>
    </location>
</feature>
<sequence length="194" mass="21234">MGVVLTCHRDVLDKKPGHRFVLAFTTFDESQSWFQEENKKSLALQSQTQIYDETPSKRAHLCQLLSGVNGRVDGSVPGMIIFAGKEVTWHLMALGSDQDPHHIHFHGNTLLLRTGGGSTHRRGSLHLYPGIGVTAYMIPMTPGLWLVHCLNGDHFSVGMFATFLVLNPEVCRGPLGLQSGLIKDSQLTASSSDG</sequence>
<evidence type="ECO:0000256" key="1">
    <source>
        <dbReference type="ARBA" id="ARBA00022723"/>
    </source>
</evidence>
<evidence type="ECO:0000313" key="3">
    <source>
        <dbReference type="Ensembl" id="ENSEBUP00000022463.1"/>
    </source>
</evidence>
<keyword evidence="1" id="KW-0479">Metal-binding</keyword>
<protein>
    <recommendedName>
        <fullName evidence="2">Plastocyanin-like domain-containing protein</fullName>
    </recommendedName>
</protein>
<dbReference type="InterPro" id="IPR033138">
    <property type="entry name" value="Cu_oxidase_CS"/>
</dbReference>
<dbReference type="GO" id="GO:0005507">
    <property type="term" value="F:copper ion binding"/>
    <property type="evidence" value="ECO:0007669"/>
    <property type="project" value="InterPro"/>
</dbReference>
<dbReference type="Proteomes" id="UP000694388">
    <property type="component" value="Unplaced"/>
</dbReference>
<evidence type="ECO:0000313" key="4">
    <source>
        <dbReference type="Proteomes" id="UP000694388"/>
    </source>
</evidence>